<evidence type="ECO:0000313" key="2">
    <source>
        <dbReference type="EMBL" id="NEE05460.1"/>
    </source>
</evidence>
<organism evidence="2">
    <name type="scientific">Streptomyces sp. SID7499</name>
    <dbReference type="NCBI Taxonomy" id="2706086"/>
    <lineage>
        <taxon>Bacteria</taxon>
        <taxon>Bacillati</taxon>
        <taxon>Actinomycetota</taxon>
        <taxon>Actinomycetes</taxon>
        <taxon>Kitasatosporales</taxon>
        <taxon>Streptomycetaceae</taxon>
        <taxon>Streptomyces</taxon>
    </lineage>
</organism>
<keyword evidence="1" id="KW-0812">Transmembrane</keyword>
<sequence length="73" mass="7947">MFRYAAGLLDGSPAVAVLALAVLTGPLLLRQLLLFLGFRWAMRGARQDASRVSLFAAYSAALTARRARGARRR</sequence>
<reference evidence="2" key="1">
    <citation type="submission" date="2020-01" db="EMBL/GenBank/DDBJ databases">
        <title>Insect and environment-associated Actinomycetes.</title>
        <authorList>
            <person name="Currrie C."/>
            <person name="Chevrette M."/>
            <person name="Carlson C."/>
            <person name="Stubbendieck R."/>
            <person name="Wendt-Pienkowski E."/>
        </authorList>
    </citation>
    <scope>NUCLEOTIDE SEQUENCE</scope>
    <source>
        <strain evidence="2">SID7499</strain>
    </source>
</reference>
<feature type="transmembrane region" description="Helical" evidence="1">
    <location>
        <begin position="12"/>
        <end position="36"/>
    </location>
</feature>
<dbReference type="EMBL" id="JAAGMN010000294">
    <property type="protein sequence ID" value="NEE05460.1"/>
    <property type="molecule type" value="Genomic_DNA"/>
</dbReference>
<protein>
    <submittedName>
        <fullName evidence="2">Uncharacterized protein</fullName>
    </submittedName>
</protein>
<comment type="caution">
    <text evidence="2">The sequence shown here is derived from an EMBL/GenBank/DDBJ whole genome shotgun (WGS) entry which is preliminary data.</text>
</comment>
<evidence type="ECO:0000256" key="1">
    <source>
        <dbReference type="SAM" id="Phobius"/>
    </source>
</evidence>
<keyword evidence="1" id="KW-0472">Membrane</keyword>
<name>A0A6G3WJE4_9ACTN</name>
<accession>A0A6G3WJE4</accession>
<keyword evidence="1" id="KW-1133">Transmembrane helix</keyword>
<gene>
    <name evidence="2" type="ORF">G3M58_03325</name>
</gene>
<proteinExistence type="predicted"/>
<dbReference type="AlphaFoldDB" id="A0A6G3WJE4"/>